<dbReference type="PROSITE" id="PS50987">
    <property type="entry name" value="HTH_ARSR_2"/>
    <property type="match status" value="1"/>
</dbReference>
<keyword evidence="1" id="KW-1133">Transmembrane helix</keyword>
<evidence type="ECO:0000259" key="2">
    <source>
        <dbReference type="PROSITE" id="PS50987"/>
    </source>
</evidence>
<dbReference type="GO" id="GO:0003700">
    <property type="term" value="F:DNA-binding transcription factor activity"/>
    <property type="evidence" value="ECO:0007669"/>
    <property type="project" value="InterPro"/>
</dbReference>
<keyword evidence="4" id="KW-1185">Reference proteome</keyword>
<keyword evidence="1" id="KW-0812">Transmembrane</keyword>
<evidence type="ECO:0000256" key="1">
    <source>
        <dbReference type="SAM" id="Phobius"/>
    </source>
</evidence>
<dbReference type="Gene3D" id="1.10.10.10">
    <property type="entry name" value="Winged helix-like DNA-binding domain superfamily/Winged helix DNA-binding domain"/>
    <property type="match status" value="1"/>
</dbReference>
<dbReference type="AlphaFoldDB" id="A0A0D5LQ08"/>
<dbReference type="SUPFAM" id="SSF46785">
    <property type="entry name" value="Winged helix' DNA-binding domain"/>
    <property type="match status" value="1"/>
</dbReference>
<dbReference type="HOGENOM" id="CLU_2130477_0_0_5"/>
<protein>
    <recommendedName>
        <fullName evidence="2">HTH arsR-type domain-containing protein</fullName>
    </recommendedName>
</protein>
<dbReference type="Proteomes" id="UP000032611">
    <property type="component" value="Chromosome"/>
</dbReference>
<keyword evidence="1" id="KW-0472">Membrane</keyword>
<reference evidence="3 4" key="1">
    <citation type="journal article" date="2015" name="Genome Announc.">
        <title>Complete genome sequence of Martelella endophytica YC6887, which has antifungal activity associated with a halophyte.</title>
        <authorList>
            <person name="Khan A."/>
            <person name="Khan H."/>
            <person name="Chung E.J."/>
            <person name="Hossain M.T."/>
            <person name="Chung Y.R."/>
        </authorList>
    </citation>
    <scope>NUCLEOTIDE SEQUENCE [LARGE SCALE GENOMIC DNA]</scope>
    <source>
        <strain evidence="3">YC6887</strain>
    </source>
</reference>
<evidence type="ECO:0000313" key="3">
    <source>
        <dbReference type="EMBL" id="AJY45403.1"/>
    </source>
</evidence>
<dbReference type="SMART" id="SM00418">
    <property type="entry name" value="HTH_ARSR"/>
    <property type="match status" value="1"/>
</dbReference>
<dbReference type="InterPro" id="IPR036388">
    <property type="entry name" value="WH-like_DNA-bd_sf"/>
</dbReference>
<dbReference type="KEGG" id="mey:TM49_06360"/>
<dbReference type="RefSeq" id="WP_045680018.1">
    <property type="nucleotide sequence ID" value="NZ_CP010803.1"/>
</dbReference>
<dbReference type="InterPro" id="IPR036390">
    <property type="entry name" value="WH_DNA-bd_sf"/>
</dbReference>
<feature type="transmembrane region" description="Helical" evidence="1">
    <location>
        <begin position="55"/>
        <end position="77"/>
    </location>
</feature>
<dbReference type="EMBL" id="CP010803">
    <property type="protein sequence ID" value="AJY45403.1"/>
    <property type="molecule type" value="Genomic_DNA"/>
</dbReference>
<dbReference type="InterPro" id="IPR001845">
    <property type="entry name" value="HTH_ArsR_DNA-bd_dom"/>
</dbReference>
<dbReference type="PATRIC" id="fig|1486262.3.peg.1306"/>
<evidence type="ECO:0000313" key="4">
    <source>
        <dbReference type="Proteomes" id="UP000032611"/>
    </source>
</evidence>
<accession>A0A0D5LQ08</accession>
<gene>
    <name evidence="3" type="ORF">TM49_06360</name>
</gene>
<feature type="transmembrane region" description="Helical" evidence="1">
    <location>
        <begin position="25"/>
        <end position="43"/>
    </location>
</feature>
<name>A0A0D5LQ08_MAREN</name>
<sequence>MTISKVTHGCGVAADAARLAYISDMLAALASGHCLVVAAALAARPQTVQQLRLSTGLSLMLIAASLARLTGAGIVAVRRDGDGLTYALSDERFADVIALAEHLHEDVSLCVVF</sequence>
<proteinExistence type="predicted"/>
<feature type="domain" description="HTH arsR-type" evidence="2">
    <location>
        <begin position="14"/>
        <end position="108"/>
    </location>
</feature>
<dbReference type="OrthoDB" id="9810923at2"/>
<organism evidence="3 4">
    <name type="scientific">Martelella endophytica</name>
    <dbReference type="NCBI Taxonomy" id="1486262"/>
    <lineage>
        <taxon>Bacteria</taxon>
        <taxon>Pseudomonadati</taxon>
        <taxon>Pseudomonadota</taxon>
        <taxon>Alphaproteobacteria</taxon>
        <taxon>Hyphomicrobiales</taxon>
        <taxon>Aurantimonadaceae</taxon>
        <taxon>Martelella</taxon>
    </lineage>
</organism>